<protein>
    <recommendedName>
        <fullName evidence="7">DM domain-containing protein</fullName>
    </recommendedName>
</protein>
<evidence type="ECO:0000256" key="5">
    <source>
        <dbReference type="PROSITE-ProRule" id="PRU00070"/>
    </source>
</evidence>
<evidence type="ECO:0000313" key="8">
    <source>
        <dbReference type="EMBL" id="GMR33746.1"/>
    </source>
</evidence>
<organism evidence="8 9">
    <name type="scientific">Pristionchus mayeri</name>
    <dbReference type="NCBI Taxonomy" id="1317129"/>
    <lineage>
        <taxon>Eukaryota</taxon>
        <taxon>Metazoa</taxon>
        <taxon>Ecdysozoa</taxon>
        <taxon>Nematoda</taxon>
        <taxon>Chromadorea</taxon>
        <taxon>Rhabditida</taxon>
        <taxon>Rhabditina</taxon>
        <taxon>Diplogasteromorpha</taxon>
        <taxon>Diplogasteroidea</taxon>
        <taxon>Neodiplogasteridae</taxon>
        <taxon>Pristionchus</taxon>
    </lineage>
</organism>
<evidence type="ECO:0000256" key="2">
    <source>
        <dbReference type="ARBA" id="ARBA00022833"/>
    </source>
</evidence>
<gene>
    <name evidence="8" type="ORF">PMAYCL1PPCAC_03941</name>
</gene>
<keyword evidence="3 5" id="KW-0238">DNA-binding</keyword>
<dbReference type="GO" id="GO:0006355">
    <property type="term" value="P:regulation of DNA-templated transcription"/>
    <property type="evidence" value="ECO:0007669"/>
    <property type="project" value="InterPro"/>
</dbReference>
<dbReference type="SMART" id="SM00301">
    <property type="entry name" value="DM"/>
    <property type="match status" value="1"/>
</dbReference>
<dbReference type="Pfam" id="PF00751">
    <property type="entry name" value="DM"/>
    <property type="match status" value="1"/>
</dbReference>
<evidence type="ECO:0000256" key="1">
    <source>
        <dbReference type="ARBA" id="ARBA00022723"/>
    </source>
</evidence>
<reference evidence="9" key="1">
    <citation type="submission" date="2022-10" db="EMBL/GenBank/DDBJ databases">
        <title>Genome assembly of Pristionchus species.</title>
        <authorList>
            <person name="Yoshida K."/>
            <person name="Sommer R.J."/>
        </authorList>
    </citation>
    <scope>NUCLEOTIDE SEQUENCE [LARGE SCALE GENOMIC DNA]</scope>
    <source>
        <strain evidence="9">RS5460</strain>
    </source>
</reference>
<keyword evidence="4 5" id="KW-0539">Nucleus</keyword>
<comment type="caution">
    <text evidence="8">The sequence shown here is derived from an EMBL/GenBank/DDBJ whole genome shotgun (WGS) entry which is preliminary data.</text>
</comment>
<evidence type="ECO:0000256" key="3">
    <source>
        <dbReference type="ARBA" id="ARBA00023125"/>
    </source>
</evidence>
<feature type="non-terminal residue" evidence="8">
    <location>
        <position position="1"/>
    </location>
</feature>
<dbReference type="GO" id="GO:0046872">
    <property type="term" value="F:metal ion binding"/>
    <property type="evidence" value="ECO:0007669"/>
    <property type="project" value="UniProtKB-KW"/>
</dbReference>
<evidence type="ECO:0000313" key="9">
    <source>
        <dbReference type="Proteomes" id="UP001328107"/>
    </source>
</evidence>
<feature type="region of interest" description="Disordered" evidence="6">
    <location>
        <begin position="47"/>
        <end position="81"/>
    </location>
</feature>
<dbReference type="AlphaFoldDB" id="A0AAN4Z740"/>
<feature type="DNA-binding region" description="DM" evidence="5">
    <location>
        <begin position="8"/>
        <end position="57"/>
    </location>
</feature>
<feature type="compositionally biased region" description="Basic and acidic residues" evidence="6">
    <location>
        <begin position="72"/>
        <end position="81"/>
    </location>
</feature>
<dbReference type="Proteomes" id="UP001328107">
    <property type="component" value="Unassembled WGS sequence"/>
</dbReference>
<dbReference type="Gene3D" id="4.10.1040.10">
    <property type="entry name" value="DM DNA-binding domain"/>
    <property type="match status" value="1"/>
</dbReference>
<keyword evidence="9" id="KW-1185">Reference proteome</keyword>
<comment type="subcellular location">
    <subcellularLocation>
        <location evidence="5">Nucleus</location>
    </subcellularLocation>
</comment>
<keyword evidence="2 5" id="KW-0862">Zinc</keyword>
<sequence>VETRKLYCRKCEGHGQKVLIKNHSKVCLYKHCLCKTCSFVTLMRKKSNERQRSHYRKRSRDEDTATTAIRKASSEDKHIGQ</sequence>
<keyword evidence="1 5" id="KW-0479">Metal-binding</keyword>
<dbReference type="GO" id="GO:0043565">
    <property type="term" value="F:sequence-specific DNA binding"/>
    <property type="evidence" value="ECO:0007669"/>
    <property type="project" value="InterPro"/>
</dbReference>
<dbReference type="PROSITE" id="PS40000">
    <property type="entry name" value="DM_1"/>
    <property type="match status" value="1"/>
</dbReference>
<feature type="non-terminal residue" evidence="8">
    <location>
        <position position="81"/>
    </location>
</feature>
<dbReference type="GO" id="GO:0005634">
    <property type="term" value="C:nucleus"/>
    <property type="evidence" value="ECO:0007669"/>
    <property type="project" value="UniProtKB-SubCell"/>
</dbReference>
<dbReference type="InterPro" id="IPR036407">
    <property type="entry name" value="DM_DNA-bd_sf"/>
</dbReference>
<dbReference type="EMBL" id="BTRK01000001">
    <property type="protein sequence ID" value="GMR33746.1"/>
    <property type="molecule type" value="Genomic_DNA"/>
</dbReference>
<evidence type="ECO:0000256" key="4">
    <source>
        <dbReference type="ARBA" id="ARBA00023242"/>
    </source>
</evidence>
<dbReference type="InterPro" id="IPR001275">
    <property type="entry name" value="DM_DNA-bd"/>
</dbReference>
<evidence type="ECO:0000259" key="7">
    <source>
        <dbReference type="PROSITE" id="PS50809"/>
    </source>
</evidence>
<evidence type="ECO:0000256" key="6">
    <source>
        <dbReference type="SAM" id="MobiDB-lite"/>
    </source>
</evidence>
<feature type="domain" description="DM" evidence="7">
    <location>
        <begin position="8"/>
        <end position="57"/>
    </location>
</feature>
<dbReference type="PROSITE" id="PS50809">
    <property type="entry name" value="DM_2"/>
    <property type="match status" value="1"/>
</dbReference>
<proteinExistence type="predicted"/>
<name>A0AAN4Z740_9BILA</name>
<accession>A0AAN4Z740</accession>
<dbReference type="SUPFAM" id="SSF82927">
    <property type="entry name" value="Cysteine-rich DNA binding domain, (DM domain)"/>
    <property type="match status" value="1"/>
</dbReference>